<protein>
    <submittedName>
        <fullName evidence="1">Uncharacterized protein</fullName>
    </submittedName>
</protein>
<dbReference type="EMBL" id="LR796559">
    <property type="protein sequence ID" value="CAB4151415.1"/>
    <property type="molecule type" value="Genomic_DNA"/>
</dbReference>
<accession>A0A6J5MVW9</accession>
<evidence type="ECO:0000313" key="1">
    <source>
        <dbReference type="EMBL" id="CAB4151415.1"/>
    </source>
</evidence>
<name>A0A6J5MVW9_9CAUD</name>
<sequence>MNELFINGRRIDLGENTNIGITFCANNIGELQNRQGNFTNTFKLPFSKANKEILEWSHLQTTSSLMPYKKNKATYIENGIEIISDGVAEISSVDSNYFYINVYSGNLDLIDAIGNLTVGELYANDTVYDWNLYNNLNRRDADDYWVYPLIDWRKDIDTFFTTSTIDVREMLPTAVVHRMFTRLSNKIGFNFTGNYLTSSDHLNMVLTPNEFTNQITSNVKSSNYLTAISTSYLNIGTGSGNFTQDYFPTLRNENNSPDFALGVFKPTTNKTGSLRFVGEYDLYFSAVSFQIFGSLVPKQATVSVSITDVTGTIFTYGPIIYGPYNYGLNKFTIDIETPELNFIANTVYKVVITVSVPKTNRVQIINLLEYDSVNSTPVSLTYPHYMEFKPTSRISFGNPLPFTSLFTMKVVDVLKDILNMECLIVQTNNYTKNVQFNKFNDLVLNKSIAKDWSSKIQFNKTMGFKFGNYARRNNLRFKTGSYEDGIIWLSDETMDVEKDMVKLNHDPTFQYTQYSGYKIPTIDGLKDSLNEWLKPTYRLLKLKIQSTPFWINYTDGATTMPVNTLIPFCEFQNFSDLIDNNYGAITDILKSTKVLKVIANLDITDISNLDFSIPVQIQRPDLNISGYFYINKIENYKGGLTSCEIIEI</sequence>
<organism evidence="1">
    <name type="scientific">uncultured Caudovirales phage</name>
    <dbReference type="NCBI Taxonomy" id="2100421"/>
    <lineage>
        <taxon>Viruses</taxon>
        <taxon>Duplodnaviria</taxon>
        <taxon>Heunggongvirae</taxon>
        <taxon>Uroviricota</taxon>
        <taxon>Caudoviricetes</taxon>
        <taxon>Peduoviridae</taxon>
        <taxon>Maltschvirus</taxon>
        <taxon>Maltschvirus maltsch</taxon>
    </lineage>
</organism>
<reference evidence="1" key="1">
    <citation type="submission" date="2020-04" db="EMBL/GenBank/DDBJ databases">
        <authorList>
            <person name="Chiriac C."/>
            <person name="Salcher M."/>
            <person name="Ghai R."/>
            <person name="Kavagutti S V."/>
        </authorList>
    </citation>
    <scope>NUCLEOTIDE SEQUENCE</scope>
</reference>
<proteinExistence type="predicted"/>
<gene>
    <name evidence="1" type="ORF">UFOVP598_18</name>
</gene>